<dbReference type="InterPro" id="IPR023271">
    <property type="entry name" value="Aquaporin-like"/>
</dbReference>
<comment type="similarity">
    <text evidence="6">Belongs to the MIP/aquaporin (TC 1.A.8) family.</text>
</comment>
<dbReference type="Proteomes" id="UP001174208">
    <property type="component" value="Unassembled WGS sequence"/>
</dbReference>
<evidence type="ECO:0000256" key="4">
    <source>
        <dbReference type="ARBA" id="ARBA00022989"/>
    </source>
</evidence>
<dbReference type="EMBL" id="JAROCF010000001">
    <property type="protein sequence ID" value="MDN4615005.1"/>
    <property type="molecule type" value="Genomic_DNA"/>
</dbReference>
<protein>
    <submittedName>
        <fullName evidence="8">Aquaporin</fullName>
    </submittedName>
</protein>
<dbReference type="PANTHER" id="PTHR45724:SF13">
    <property type="entry name" value="AQUAPORIN NIP1-1-RELATED"/>
    <property type="match status" value="1"/>
</dbReference>
<evidence type="ECO:0000256" key="7">
    <source>
        <dbReference type="SAM" id="Phobius"/>
    </source>
</evidence>
<dbReference type="Gene3D" id="1.20.1080.10">
    <property type="entry name" value="Glycerol uptake facilitator protein"/>
    <property type="match status" value="1"/>
</dbReference>
<feature type="transmembrane region" description="Helical" evidence="7">
    <location>
        <begin position="187"/>
        <end position="208"/>
    </location>
</feature>
<evidence type="ECO:0000313" key="9">
    <source>
        <dbReference type="Proteomes" id="UP001174208"/>
    </source>
</evidence>
<feature type="transmembrane region" description="Helical" evidence="7">
    <location>
        <begin position="58"/>
        <end position="79"/>
    </location>
</feature>
<feature type="transmembrane region" description="Helical" evidence="7">
    <location>
        <begin position="30"/>
        <end position="51"/>
    </location>
</feature>
<accession>A0ABT8KC31</accession>
<keyword evidence="5 7" id="KW-0472">Membrane</keyword>
<keyword evidence="9" id="KW-1185">Reference proteome</keyword>
<dbReference type="RefSeq" id="WP_301208994.1">
    <property type="nucleotide sequence ID" value="NZ_JAROCF010000001.1"/>
</dbReference>
<dbReference type="PANTHER" id="PTHR45724">
    <property type="entry name" value="AQUAPORIN NIP2-1"/>
    <property type="match status" value="1"/>
</dbReference>
<dbReference type="InterPro" id="IPR034294">
    <property type="entry name" value="Aquaporin_transptr"/>
</dbReference>
<sequence length="259" mass="25637">MSDAPLTSAIPVIRPADRTPGLRRRLAAEAAGTFVLVFAVVGTAVFAAGFTGADGMNVGFTGVALALGLGVVVSAYAFGPVSGGHFNPAVTLGLAVAGRFAWRHVGLYALAQLVGAVLATTVLLLIAAGGPHGFLASAQQSGFASIGSGPLSPGGFSIGSVFLVEAVGTFVFVAVILGVTSAGAENAFAPLAIGLTLTMLALVSIPVSDTSLNPARALASALYGGQEALAQVWLAIVPPLIGAAIAGAVIPRVVAPRER</sequence>
<feature type="transmembrane region" description="Helical" evidence="7">
    <location>
        <begin position="155"/>
        <end position="180"/>
    </location>
</feature>
<comment type="subcellular location">
    <subcellularLocation>
        <location evidence="1">Membrane</location>
        <topology evidence="1">Multi-pass membrane protein</topology>
    </subcellularLocation>
</comment>
<name>A0ABT8KC31_9MICO</name>
<proteinExistence type="inferred from homology"/>
<dbReference type="SUPFAM" id="SSF81338">
    <property type="entry name" value="Aquaporin-like"/>
    <property type="match status" value="1"/>
</dbReference>
<keyword evidence="3 6" id="KW-0812">Transmembrane</keyword>
<evidence type="ECO:0000256" key="1">
    <source>
        <dbReference type="ARBA" id="ARBA00004141"/>
    </source>
</evidence>
<evidence type="ECO:0000256" key="2">
    <source>
        <dbReference type="ARBA" id="ARBA00022448"/>
    </source>
</evidence>
<dbReference type="Pfam" id="PF00230">
    <property type="entry name" value="MIP"/>
    <property type="match status" value="1"/>
</dbReference>
<organism evidence="8 9">
    <name type="scientific">Leifsonia williamsii</name>
    <dbReference type="NCBI Taxonomy" id="3035919"/>
    <lineage>
        <taxon>Bacteria</taxon>
        <taxon>Bacillati</taxon>
        <taxon>Actinomycetota</taxon>
        <taxon>Actinomycetes</taxon>
        <taxon>Micrococcales</taxon>
        <taxon>Microbacteriaceae</taxon>
        <taxon>Leifsonia</taxon>
    </lineage>
</organism>
<evidence type="ECO:0000256" key="5">
    <source>
        <dbReference type="ARBA" id="ARBA00023136"/>
    </source>
</evidence>
<dbReference type="PRINTS" id="PR00783">
    <property type="entry name" value="MINTRINSICP"/>
</dbReference>
<evidence type="ECO:0000313" key="8">
    <source>
        <dbReference type="EMBL" id="MDN4615005.1"/>
    </source>
</evidence>
<dbReference type="PROSITE" id="PS00221">
    <property type="entry name" value="MIP"/>
    <property type="match status" value="1"/>
</dbReference>
<keyword evidence="4 7" id="KW-1133">Transmembrane helix</keyword>
<evidence type="ECO:0000256" key="3">
    <source>
        <dbReference type="ARBA" id="ARBA00022692"/>
    </source>
</evidence>
<dbReference type="InterPro" id="IPR022357">
    <property type="entry name" value="MIP_CS"/>
</dbReference>
<reference evidence="8" key="1">
    <citation type="submission" date="2023-06" db="EMBL/GenBank/DDBJ databases">
        <title>MT1 and MT2 Draft Genomes of Novel Species.</title>
        <authorList>
            <person name="Venkateswaran K."/>
        </authorList>
    </citation>
    <scope>NUCLEOTIDE SEQUENCE</scope>
    <source>
        <strain evidence="8">F6_8S_P_1B</strain>
    </source>
</reference>
<keyword evidence="2 6" id="KW-0813">Transport</keyword>
<feature type="transmembrane region" description="Helical" evidence="7">
    <location>
        <begin position="228"/>
        <end position="250"/>
    </location>
</feature>
<dbReference type="InterPro" id="IPR000425">
    <property type="entry name" value="MIP"/>
</dbReference>
<evidence type="ECO:0000256" key="6">
    <source>
        <dbReference type="RuleBase" id="RU000477"/>
    </source>
</evidence>
<gene>
    <name evidence="8" type="ORF">P5G50_11140</name>
</gene>
<feature type="transmembrane region" description="Helical" evidence="7">
    <location>
        <begin position="109"/>
        <end position="135"/>
    </location>
</feature>
<comment type="caution">
    <text evidence="8">The sequence shown here is derived from an EMBL/GenBank/DDBJ whole genome shotgun (WGS) entry which is preliminary data.</text>
</comment>